<evidence type="ECO:0000313" key="2">
    <source>
        <dbReference type="EMBL" id="QFR56172.1"/>
    </source>
</evidence>
<dbReference type="SUPFAM" id="SSF52540">
    <property type="entry name" value="P-loop containing nucleoside triphosphate hydrolases"/>
    <property type="match status" value="1"/>
</dbReference>
<dbReference type="InterPro" id="IPR056782">
    <property type="entry name" value="HAD_PNKP"/>
</dbReference>
<dbReference type="SFLD" id="SFLDS00003">
    <property type="entry name" value="Haloacid_Dehalogenase"/>
    <property type="match status" value="1"/>
</dbReference>
<dbReference type="InterPro" id="IPR027417">
    <property type="entry name" value="P-loop_NTPase"/>
</dbReference>
<dbReference type="GO" id="GO:0047846">
    <property type="term" value="F:deoxynucleotide 3'-phosphatase activity"/>
    <property type="evidence" value="ECO:0007669"/>
    <property type="project" value="InterPro"/>
</dbReference>
<dbReference type="SUPFAM" id="SSF56784">
    <property type="entry name" value="HAD-like"/>
    <property type="match status" value="1"/>
</dbReference>
<dbReference type="EMBL" id="MN095771">
    <property type="protein sequence ID" value="QFR56172.1"/>
    <property type="molecule type" value="Genomic_DNA"/>
</dbReference>
<dbReference type="Gene3D" id="3.40.50.1000">
    <property type="entry name" value="HAD superfamily/HAD-like"/>
    <property type="match status" value="1"/>
</dbReference>
<gene>
    <name evidence="2" type="ORF">CPT_Muldoon_221</name>
</gene>
<dbReference type="InterPro" id="IPR036412">
    <property type="entry name" value="HAD-like_sf"/>
</dbReference>
<keyword evidence="2" id="KW-0418">Kinase</keyword>
<proteinExistence type="predicted"/>
<sequence>MRTKFLEPIMTKQVILTVGAPGSGKSTWAEDLTKTNTGFVNLNRDQFRIALFSHDPAGRRLTKNQEKMVVKAQVAAATELLNQPHVKGIIISDTNLNPKTTQVWKDFAFAHKVEYIEKHFFVPLTELYKRNLKRGAAAVPRSVIYDMFQKHYTRLGQYKYIPVPGTPDAVIYDLDGTLAIHNGRGPHDLDKLGSDLPNELVIKHLLFMQSIGYKIITVSGRESGPKEDPTKWLHGTKNWLERHCIKSDHHVQRKHGDHRPDWIVKKEIFTNHIAPFYNVKLAVDDRDQVVDMWRTIGVPCWQVNHGDF</sequence>
<organism evidence="2 3">
    <name type="scientific">Serratia phage Muldoon</name>
    <dbReference type="NCBI Taxonomy" id="2601678"/>
    <lineage>
        <taxon>Viruses</taxon>
        <taxon>Duplodnaviria</taxon>
        <taxon>Heunggongvirae</taxon>
        <taxon>Uroviricota</taxon>
        <taxon>Caudoviricetes</taxon>
        <taxon>Muldoonvirus</taxon>
        <taxon>Muldoonvirus muldoon</taxon>
    </lineage>
</organism>
<dbReference type="Gene3D" id="3.40.50.300">
    <property type="entry name" value="P-loop containing nucleotide triphosphate hydrolases"/>
    <property type="match status" value="1"/>
</dbReference>
<dbReference type="InterPro" id="IPR023214">
    <property type="entry name" value="HAD_sf"/>
</dbReference>
<reference evidence="3" key="1">
    <citation type="submission" date="2019-06" db="EMBL/GenBank/DDBJ databases">
        <title>Complete genome sequence of Serratia marcescens phage Muldoon.</title>
        <authorList>
            <person name="Campbell S."/>
            <person name="Atkinson C."/>
            <person name="Moreland R."/>
            <person name="Liu M."/>
            <person name="Ramsey J."/>
            <person name="Leavitt J."/>
        </authorList>
    </citation>
    <scope>NUCLEOTIDE SEQUENCE [LARGE SCALE GENOMIC DNA]</scope>
</reference>
<accession>A0A5P8PHI2</accession>
<dbReference type="GO" id="GO:0016301">
    <property type="term" value="F:kinase activity"/>
    <property type="evidence" value="ECO:0007669"/>
    <property type="project" value="UniProtKB-KW"/>
</dbReference>
<keyword evidence="2" id="KW-0808">Transferase</keyword>
<evidence type="ECO:0000313" key="3">
    <source>
        <dbReference type="Proteomes" id="UP000326777"/>
    </source>
</evidence>
<dbReference type="Pfam" id="PF13671">
    <property type="entry name" value="AAA_33"/>
    <property type="match status" value="1"/>
</dbReference>
<dbReference type="Proteomes" id="UP000326777">
    <property type="component" value="Genome"/>
</dbReference>
<dbReference type="Pfam" id="PF25109">
    <property type="entry name" value="HAD_PNKP"/>
    <property type="match status" value="1"/>
</dbReference>
<name>A0A5P8PHI2_9CAUD</name>
<dbReference type="SFLD" id="SFLDG00010">
    <property type="entry name" value="C1.8:_polynucleotide_5'-hydrox"/>
    <property type="match status" value="1"/>
</dbReference>
<dbReference type="InterPro" id="IPR044493">
    <property type="entry name" value="PNKP_C_HAD"/>
</dbReference>
<protein>
    <submittedName>
        <fullName evidence="2">Polynucleotide kinase</fullName>
    </submittedName>
</protein>
<feature type="domain" description="Polynucleotide kinase PNKP phosphatase" evidence="1">
    <location>
        <begin position="167"/>
        <end position="308"/>
    </location>
</feature>
<evidence type="ECO:0000259" key="1">
    <source>
        <dbReference type="Pfam" id="PF25109"/>
    </source>
</evidence>
<keyword evidence="3" id="KW-1185">Reference proteome</keyword>